<organism evidence="1 2">
    <name type="scientific">Lentilactobacillus rapi</name>
    <dbReference type="NCBI Taxonomy" id="481723"/>
    <lineage>
        <taxon>Bacteria</taxon>
        <taxon>Bacillati</taxon>
        <taxon>Bacillota</taxon>
        <taxon>Bacilli</taxon>
        <taxon>Lactobacillales</taxon>
        <taxon>Lactobacillaceae</taxon>
        <taxon>Lentilactobacillus</taxon>
    </lineage>
</organism>
<evidence type="ECO:0000313" key="2">
    <source>
        <dbReference type="Proteomes" id="UP000321569"/>
    </source>
</evidence>
<proteinExistence type="predicted"/>
<protein>
    <submittedName>
        <fullName evidence="1">Uncharacterized protein</fullName>
    </submittedName>
</protein>
<reference evidence="1 2" key="1">
    <citation type="submission" date="2019-07" db="EMBL/GenBank/DDBJ databases">
        <title>Whole genome shotgun sequence of Lactobacillus rapi NBRC 109618.</title>
        <authorList>
            <person name="Hosoyama A."/>
            <person name="Uohara A."/>
            <person name="Ohji S."/>
            <person name="Ichikawa N."/>
        </authorList>
    </citation>
    <scope>NUCLEOTIDE SEQUENCE [LARGE SCALE GENOMIC DNA]</scope>
    <source>
        <strain evidence="1 2">NBRC 109618</strain>
    </source>
</reference>
<comment type="caution">
    <text evidence="1">The sequence shown here is derived from an EMBL/GenBank/DDBJ whole genome shotgun (WGS) entry which is preliminary data.</text>
</comment>
<dbReference type="RefSeq" id="WP_156404065.1">
    <property type="nucleotide sequence ID" value="NZ_BKAM01000007.1"/>
</dbReference>
<gene>
    <name evidence="1" type="ORF">LRA02_08500</name>
</gene>
<dbReference type="AlphaFoldDB" id="A0A512PLB2"/>
<sequence>MTENTCTQESKVNKFSNDYLKQLEKALHSVHNSKTADQVTRLREDA</sequence>
<accession>A0A512PLB2</accession>
<dbReference type="Proteomes" id="UP000321569">
    <property type="component" value="Unassembled WGS sequence"/>
</dbReference>
<evidence type="ECO:0000313" key="1">
    <source>
        <dbReference type="EMBL" id="GEP71982.1"/>
    </source>
</evidence>
<dbReference type="EMBL" id="BKAM01000007">
    <property type="protein sequence ID" value="GEP71982.1"/>
    <property type="molecule type" value="Genomic_DNA"/>
</dbReference>
<name>A0A512PLB2_9LACO</name>